<evidence type="ECO:0000313" key="3">
    <source>
        <dbReference type="Proteomes" id="UP001595932"/>
    </source>
</evidence>
<dbReference type="PANTHER" id="PTHR43155">
    <property type="entry name" value="CYCLIC DI-GMP PHOSPHODIESTERASE PA4108-RELATED"/>
    <property type="match status" value="1"/>
</dbReference>
<accession>A0ABV9MCQ1</accession>
<name>A0ABV9MCQ1_9BACL</name>
<dbReference type="EMBL" id="JBHSGL010000005">
    <property type="protein sequence ID" value="MFC4713365.1"/>
    <property type="molecule type" value="Genomic_DNA"/>
</dbReference>
<dbReference type="InterPro" id="IPR037522">
    <property type="entry name" value="HD_GYP_dom"/>
</dbReference>
<dbReference type="InterPro" id="IPR003607">
    <property type="entry name" value="HD/PDEase_dom"/>
</dbReference>
<comment type="caution">
    <text evidence="2">The sequence shown here is derived from an EMBL/GenBank/DDBJ whole genome shotgun (WGS) entry which is preliminary data.</text>
</comment>
<dbReference type="InterPro" id="IPR011051">
    <property type="entry name" value="RmlC_Cupin_sf"/>
</dbReference>
<dbReference type="CDD" id="cd00077">
    <property type="entry name" value="HDc"/>
    <property type="match status" value="1"/>
</dbReference>
<dbReference type="SUPFAM" id="SSF51182">
    <property type="entry name" value="RmlC-like cupins"/>
    <property type="match status" value="1"/>
</dbReference>
<dbReference type="RefSeq" id="WP_377279080.1">
    <property type="nucleotide sequence ID" value="NZ_JBHSGL010000005.1"/>
</dbReference>
<gene>
    <name evidence="2" type="ORF">ACFO5U_10850</name>
</gene>
<dbReference type="Pfam" id="PF13487">
    <property type="entry name" value="HD_5"/>
    <property type="match status" value="1"/>
</dbReference>
<keyword evidence="3" id="KW-1185">Reference proteome</keyword>
<protein>
    <submittedName>
        <fullName evidence="2">HD domain-containing phosphohydrolase</fullName>
    </submittedName>
</protein>
<reference evidence="3" key="1">
    <citation type="journal article" date="2019" name="Int. J. Syst. Evol. Microbiol.">
        <title>The Global Catalogue of Microorganisms (GCM) 10K type strain sequencing project: providing services to taxonomists for standard genome sequencing and annotation.</title>
        <authorList>
            <consortium name="The Broad Institute Genomics Platform"/>
            <consortium name="The Broad Institute Genome Sequencing Center for Infectious Disease"/>
            <person name="Wu L."/>
            <person name="Ma J."/>
        </authorList>
    </citation>
    <scope>NUCLEOTIDE SEQUENCE [LARGE SCALE GENOMIC DNA]</scope>
    <source>
        <strain evidence="3">CGMCC 1.12151</strain>
    </source>
</reference>
<dbReference type="Gene3D" id="2.60.120.10">
    <property type="entry name" value="Jelly Rolls"/>
    <property type="match status" value="1"/>
</dbReference>
<dbReference type="InterPro" id="IPR006675">
    <property type="entry name" value="HDIG_dom"/>
</dbReference>
<dbReference type="Gene3D" id="1.10.3210.10">
    <property type="entry name" value="Hypothetical protein af1432"/>
    <property type="match status" value="1"/>
</dbReference>
<sequence length="304" mass="34106">MKGLDISKGSYLEQVENGATTLSLLGRGGGLELMKQTILKDKTFILIPSEATEAHEFYYILEGEIQAEIDGKDINLGKDDFFSCNELAMPVYFIVTETVTLLSVSTVPVFHYVSKIIAELRKIGEKVEHKDRYTFNHSSRVANYAVKTAAMMKLPRERVEALFLASILHDIGKINIPEEVLKKPSKLTDEEFALVKKHPGDGAEMIRDTPYKDIADIVEQHHERVNGRGYPFGLTGDQILVEAKIIGVCDTFDAMTEDRAYRSAFTPEYAMAEIERLIGIQYDPEVAIAFKQVLIEEGKLIDTP</sequence>
<dbReference type="NCBIfam" id="TIGR00277">
    <property type="entry name" value="HDIG"/>
    <property type="match status" value="1"/>
</dbReference>
<evidence type="ECO:0000259" key="1">
    <source>
        <dbReference type="PROSITE" id="PS51832"/>
    </source>
</evidence>
<dbReference type="Proteomes" id="UP001595932">
    <property type="component" value="Unassembled WGS sequence"/>
</dbReference>
<feature type="domain" description="HD-GYP" evidence="1">
    <location>
        <begin position="112"/>
        <end position="304"/>
    </location>
</feature>
<evidence type="ECO:0000313" key="2">
    <source>
        <dbReference type="EMBL" id="MFC4713365.1"/>
    </source>
</evidence>
<dbReference type="PROSITE" id="PS51832">
    <property type="entry name" value="HD_GYP"/>
    <property type="match status" value="1"/>
</dbReference>
<proteinExistence type="predicted"/>
<dbReference type="InterPro" id="IPR014710">
    <property type="entry name" value="RmlC-like_jellyroll"/>
</dbReference>
<dbReference type="SMART" id="SM00471">
    <property type="entry name" value="HDc"/>
    <property type="match status" value="1"/>
</dbReference>
<dbReference type="SUPFAM" id="SSF109604">
    <property type="entry name" value="HD-domain/PDEase-like"/>
    <property type="match status" value="1"/>
</dbReference>
<organism evidence="2 3">
    <name type="scientific">Planococcus dechangensis</name>
    <dbReference type="NCBI Taxonomy" id="1176255"/>
    <lineage>
        <taxon>Bacteria</taxon>
        <taxon>Bacillati</taxon>
        <taxon>Bacillota</taxon>
        <taxon>Bacilli</taxon>
        <taxon>Bacillales</taxon>
        <taxon>Caryophanaceae</taxon>
        <taxon>Planococcus</taxon>
    </lineage>
</organism>